<name>Q4T2Y2_TETNG</name>
<keyword evidence="8" id="KW-0804">Transcription</keyword>
<evidence type="ECO:0000256" key="2">
    <source>
        <dbReference type="ARBA" id="ARBA00022723"/>
    </source>
</evidence>
<keyword evidence="5" id="KW-0862">Zinc</keyword>
<evidence type="ECO:0000256" key="9">
    <source>
        <dbReference type="ARBA" id="ARBA00023242"/>
    </source>
</evidence>
<dbReference type="GeneTree" id="ENSGT00940000166008"/>
<reference evidence="13" key="2">
    <citation type="submission" date="2004-02" db="EMBL/GenBank/DDBJ databases">
        <authorList>
            <consortium name="Genoscope"/>
            <consortium name="Whitehead Institute Centre for Genome Research"/>
        </authorList>
    </citation>
    <scope>NUCLEOTIDE SEQUENCE</scope>
</reference>
<dbReference type="InterPro" id="IPR011333">
    <property type="entry name" value="SKP1/BTB/POZ_sf"/>
</dbReference>
<feature type="compositionally biased region" description="Polar residues" evidence="11">
    <location>
        <begin position="534"/>
        <end position="557"/>
    </location>
</feature>
<dbReference type="SMART" id="SM00355">
    <property type="entry name" value="ZnF_C2H2"/>
    <property type="match status" value="2"/>
</dbReference>
<dbReference type="SUPFAM" id="SSF50249">
    <property type="entry name" value="Nucleic acid-binding proteins"/>
    <property type="match status" value="1"/>
</dbReference>
<gene>
    <name evidence="13" type="ORF">GSTENG00008106001</name>
</gene>
<feature type="compositionally biased region" description="Basic and acidic residues" evidence="11">
    <location>
        <begin position="943"/>
        <end position="965"/>
    </location>
</feature>
<evidence type="ECO:0000259" key="12">
    <source>
        <dbReference type="PROSITE" id="PS50157"/>
    </source>
</evidence>
<evidence type="ECO:0000256" key="8">
    <source>
        <dbReference type="ARBA" id="ARBA00023163"/>
    </source>
</evidence>
<feature type="compositionally biased region" description="Low complexity" evidence="11">
    <location>
        <begin position="876"/>
        <end position="896"/>
    </location>
</feature>
<keyword evidence="4 10" id="KW-0863">Zinc-finger</keyword>
<dbReference type="GO" id="GO:0003677">
    <property type="term" value="F:DNA binding"/>
    <property type="evidence" value="ECO:0007669"/>
    <property type="project" value="UniProtKB-KW"/>
</dbReference>
<feature type="region of interest" description="Disordered" evidence="11">
    <location>
        <begin position="496"/>
        <end position="600"/>
    </location>
</feature>
<protein>
    <submittedName>
        <fullName evidence="13">(spotted green pufferfish) hypothetical protein</fullName>
    </submittedName>
</protein>
<reference evidence="13 15" key="1">
    <citation type="journal article" date="2004" name="Nature">
        <title>Genome duplication in the teleost fish Tetraodon nigroviridis reveals the early vertebrate proto-karyotype.</title>
        <authorList>
            <person name="Jaillon O."/>
            <person name="Aury J.-M."/>
            <person name="Brunet F."/>
            <person name="Petit J.-L."/>
            <person name="Stange-Thomann N."/>
            <person name="Mauceli E."/>
            <person name="Bouneau L."/>
            <person name="Fischer C."/>
            <person name="Ozouf-Costaz C."/>
            <person name="Bernot A."/>
            <person name="Nicaud S."/>
            <person name="Jaffe D."/>
            <person name="Fisher S."/>
            <person name="Lutfalla G."/>
            <person name="Dossat C."/>
            <person name="Segurens B."/>
            <person name="Dasilva C."/>
            <person name="Salanoubat M."/>
            <person name="Levy M."/>
            <person name="Boudet N."/>
            <person name="Castellano S."/>
            <person name="Anthouard V."/>
            <person name="Jubin C."/>
            <person name="Castelli V."/>
            <person name="Katinka M."/>
            <person name="Vacherie B."/>
            <person name="Biemont C."/>
            <person name="Skalli Z."/>
            <person name="Cattolico L."/>
            <person name="Poulain J."/>
            <person name="De Berardinis V."/>
            <person name="Cruaud C."/>
            <person name="Duprat S."/>
            <person name="Brottier P."/>
            <person name="Coutanceau J.-P."/>
            <person name="Gouzy J."/>
            <person name="Parra G."/>
            <person name="Lardier G."/>
            <person name="Chapple C."/>
            <person name="McKernan K.J."/>
            <person name="McEwan P."/>
            <person name="Bosak S."/>
            <person name="Kellis M."/>
            <person name="Volff J.-N."/>
            <person name="Guigo R."/>
            <person name="Zody M.C."/>
            <person name="Mesirov J."/>
            <person name="Lindblad-Toh K."/>
            <person name="Birren B."/>
            <person name="Nusbaum C."/>
            <person name="Kahn D."/>
            <person name="Robinson-Rechavi M."/>
            <person name="Laudet V."/>
            <person name="Schachter V."/>
            <person name="Quetier F."/>
            <person name="Saurin W."/>
            <person name="Scarpelli C."/>
            <person name="Wincker P."/>
            <person name="Lander E.S."/>
            <person name="Weissenbach J."/>
            <person name="Roest Crollius H."/>
        </authorList>
    </citation>
    <scope>NUCLEOTIDE SEQUENCE [LARGE SCALE GENOMIC DNA]</scope>
</reference>
<accession>Q4T2Y2</accession>
<evidence type="ECO:0000313" key="14">
    <source>
        <dbReference type="Ensembl" id="ENSTNIP00000007310.1"/>
    </source>
</evidence>
<dbReference type="InterPro" id="IPR043522">
    <property type="entry name" value="DDIAS"/>
</dbReference>
<evidence type="ECO:0000256" key="7">
    <source>
        <dbReference type="ARBA" id="ARBA00023125"/>
    </source>
</evidence>
<dbReference type="InterPro" id="IPR013087">
    <property type="entry name" value="Znf_C2H2_type"/>
</dbReference>
<dbReference type="PANTHER" id="PTHR35537">
    <property type="entry name" value="DNA DAMAGE-INDUCIBLE APOPTOSIS SUPPRESSOR PROTEIN DDIAS"/>
    <property type="match status" value="1"/>
</dbReference>
<sequence>MPIRRALVECVALSLQGGPVFYPCCKGCFSKINVEQRDRCRCLRCGSSCSADLLGYRYRLALKVAREGCIFALTVFGTSLNPFFGIDASGLQRLVNNPEDPVGTATRSTILLKAVQDCFTGRHLIFGIKLNETEPQPWIKGAIQNGSVNNSPARVVASQMLHPKASGLEGCTVLSYYQSLLKKALESAPGGADLNKIPTLSSLSPLRYSPQSSFSDRPLGSSACLSISALSSQHSDSSLTPTPPWQQSLRVVTSSAEQEEDGWKQDSGGGDEDESSAERSDSFYPKDGDCSKDSEETAASPLKKEGTLLSQWTALGPGSPDRRSRAKRLSAKDPTELSTSNSVTWEDLPFSESLTEYLCETQGCSVAEAERSAHKKLETPKIRRQDQNLSIHSGPASASEHLQALMDITNTPAVKEADGRGFSKHRSKNQATSANDSRVKNRREKEEHFGADVYNCSADLFGNSLTGNTVTDTPNRALRSTTETRLLMSDRRRWSEKVAVSGVTPSKRKLAQKRDANGERVLPADTPQLDFIPLSQSTPITRAGSAASNRRCTSAGLSSPPGRQESSDSESSAPAKPSQSLCKFPSSALPMWPSKTTSDSRSNKVALKLQFRNSEMMERHLLALQRAAPSSAARTRSSLPVLGKLGPSFTVIWRCVLAASSPVLAAILSSAGALVELQAPCLSDSVLAHVLDYIYTGALPHTHSHQQYSSLFTAACYLKMEELQRTLETQVNHLQLSGSRTGASLESARRETAATSCSQAERTLPGVNTGGQMTSSSSQKLPTVVPLAAEMRGVFRMGTEVQHYQFHPAGPADPESWLQGTGMPTRAAVENKRSSAKEGESSIVEATQQLCLTAASGPEEVRAHRREEQICSTPRCVDSGSRVSSTSPSSPHRSCGAVPVIRHSSAATAAEACTGPPYHLLPEVSGSNGRIFEDVFSFDDCSRSDDHAGHDSLPKSSSADEHPHSPDPQTVLSLPSRGPDTRSISQYLTDMDKLPSTPCPNTTEKHTENLAYVRHEHDDADGDKSQLLGTSTVQVDNMSKPVHRVVEQSYHAHLHYHCLHQEDTLLSHKTPAHDPSQPDLSERASGGDGEGGPLSSATQHFTPADQVLLLDISTKPPELLISYRCDEQGDWAPLGQGDAAETVAGSSEDGPVDRNVHVKPTDKTSETPRDQVKDQDDGENSPPRCVPSCVPDSLHAPTSPTSPFCIPSAISANMPTIVSPQLSNHHPFQCSMCHRSFSQRGSLNRHMRSHLGIRPFPCPRCPMTFSRQYRVSEHMRVH</sequence>
<dbReference type="OrthoDB" id="9948238at2759"/>
<evidence type="ECO:0000256" key="5">
    <source>
        <dbReference type="ARBA" id="ARBA00022833"/>
    </source>
</evidence>
<feature type="domain" description="C2H2-type" evidence="12">
    <location>
        <begin position="1256"/>
        <end position="1278"/>
    </location>
</feature>
<feature type="compositionally biased region" description="Polar residues" evidence="11">
    <location>
        <begin position="770"/>
        <end position="781"/>
    </location>
</feature>
<keyword evidence="3" id="KW-0677">Repeat</keyword>
<keyword evidence="9" id="KW-0539">Nucleus</keyword>
<evidence type="ECO:0000256" key="3">
    <source>
        <dbReference type="ARBA" id="ARBA00022737"/>
    </source>
</evidence>
<evidence type="ECO:0000313" key="13">
    <source>
        <dbReference type="EMBL" id="CAF92750.1"/>
    </source>
</evidence>
<dbReference type="Proteomes" id="UP000007303">
    <property type="component" value="Unassembled WGS sequence"/>
</dbReference>
<dbReference type="SMART" id="SM00225">
    <property type="entry name" value="BTB"/>
    <property type="match status" value="1"/>
</dbReference>
<feature type="region of interest" description="Disordered" evidence="11">
    <location>
        <begin position="414"/>
        <end position="445"/>
    </location>
</feature>
<feature type="compositionally biased region" description="Polar residues" evidence="11">
    <location>
        <begin position="569"/>
        <end position="581"/>
    </location>
</feature>
<dbReference type="FunFam" id="3.30.160.60:FF:000325">
    <property type="entry name" value="ZFP90 zinc finger protein"/>
    <property type="match status" value="1"/>
</dbReference>
<dbReference type="GO" id="GO:0008270">
    <property type="term" value="F:zinc ion binding"/>
    <property type="evidence" value="ECO:0007669"/>
    <property type="project" value="UniProtKB-KW"/>
</dbReference>
<feature type="compositionally biased region" description="Basic and acidic residues" evidence="11">
    <location>
        <begin position="276"/>
        <end position="295"/>
    </location>
</feature>
<dbReference type="InterPro" id="IPR012340">
    <property type="entry name" value="NA-bd_OB-fold"/>
</dbReference>
<evidence type="ECO:0000256" key="1">
    <source>
        <dbReference type="ARBA" id="ARBA00004123"/>
    </source>
</evidence>
<dbReference type="SUPFAM" id="SSF57667">
    <property type="entry name" value="beta-beta-alpha zinc fingers"/>
    <property type="match status" value="1"/>
</dbReference>
<feature type="region of interest" description="Disordered" evidence="11">
    <location>
        <begin position="754"/>
        <end position="781"/>
    </location>
</feature>
<organism evidence="13">
    <name type="scientific">Tetraodon nigroviridis</name>
    <name type="common">Spotted green pufferfish</name>
    <name type="synonym">Chelonodon nigroviridis</name>
    <dbReference type="NCBI Taxonomy" id="99883"/>
    <lineage>
        <taxon>Eukaryota</taxon>
        <taxon>Metazoa</taxon>
        <taxon>Chordata</taxon>
        <taxon>Craniata</taxon>
        <taxon>Vertebrata</taxon>
        <taxon>Euteleostomi</taxon>
        <taxon>Actinopterygii</taxon>
        <taxon>Neopterygii</taxon>
        <taxon>Teleostei</taxon>
        <taxon>Neoteleostei</taxon>
        <taxon>Acanthomorphata</taxon>
        <taxon>Eupercaria</taxon>
        <taxon>Tetraodontiformes</taxon>
        <taxon>Tetradontoidea</taxon>
        <taxon>Tetraodontidae</taxon>
        <taxon>Tetraodon</taxon>
    </lineage>
</organism>
<evidence type="ECO:0000256" key="4">
    <source>
        <dbReference type="ARBA" id="ARBA00022771"/>
    </source>
</evidence>
<dbReference type="PROSITE" id="PS00028">
    <property type="entry name" value="ZINC_FINGER_C2H2_1"/>
    <property type="match status" value="2"/>
</dbReference>
<dbReference type="InterPro" id="IPR000210">
    <property type="entry name" value="BTB/POZ_dom"/>
</dbReference>
<feature type="region of interest" description="Disordered" evidence="11">
    <location>
        <begin position="1068"/>
        <end position="1098"/>
    </location>
</feature>
<keyword evidence="6" id="KW-0805">Transcription regulation</keyword>
<dbReference type="Ensembl" id="ENSTNIT00000007468.1">
    <property type="protein sequence ID" value="ENSTNIP00000007310.1"/>
    <property type="gene ID" value="ENSTNIG00000004657.1"/>
</dbReference>
<feature type="region of interest" description="Disordered" evidence="11">
    <location>
        <begin position="943"/>
        <end position="983"/>
    </location>
</feature>
<comment type="subcellular location">
    <subcellularLocation>
        <location evidence="1">Nucleus</location>
    </subcellularLocation>
</comment>
<dbReference type="CDD" id="cd18186">
    <property type="entry name" value="BTB_POZ_ZBTB_KLHL-like"/>
    <property type="match status" value="1"/>
</dbReference>
<dbReference type="Gene3D" id="2.40.50.140">
    <property type="entry name" value="Nucleic acid-binding proteins"/>
    <property type="match status" value="1"/>
</dbReference>
<keyword evidence="15" id="KW-1185">Reference proteome</keyword>
<evidence type="ECO:0000256" key="11">
    <source>
        <dbReference type="SAM" id="MobiDB-lite"/>
    </source>
</evidence>
<evidence type="ECO:0000256" key="10">
    <source>
        <dbReference type="PROSITE-ProRule" id="PRU00042"/>
    </source>
</evidence>
<proteinExistence type="predicted"/>
<dbReference type="Gene3D" id="3.30.160.60">
    <property type="entry name" value="Classic Zinc Finger"/>
    <property type="match status" value="2"/>
</dbReference>
<dbReference type="GO" id="GO:0005737">
    <property type="term" value="C:cytoplasm"/>
    <property type="evidence" value="ECO:0007669"/>
    <property type="project" value="TreeGrafter"/>
</dbReference>
<dbReference type="KEGG" id="tng:GSTEN00008106G001"/>
<evidence type="ECO:0000313" key="15">
    <source>
        <dbReference type="Proteomes" id="UP000007303"/>
    </source>
</evidence>
<feature type="compositionally biased region" description="Polar residues" evidence="11">
    <location>
        <begin position="245"/>
        <end position="256"/>
    </location>
</feature>
<dbReference type="GO" id="GO:0005634">
    <property type="term" value="C:nucleus"/>
    <property type="evidence" value="ECO:0007669"/>
    <property type="project" value="UniProtKB-SubCell"/>
</dbReference>
<dbReference type="STRING" id="99883.ENSTNIP00000007310"/>
<dbReference type="GO" id="GO:1902230">
    <property type="term" value="P:negative regulation of intrinsic apoptotic signaling pathway in response to DNA damage"/>
    <property type="evidence" value="ECO:0007669"/>
    <property type="project" value="InterPro"/>
</dbReference>
<dbReference type="SUPFAM" id="SSF54695">
    <property type="entry name" value="POZ domain"/>
    <property type="match status" value="1"/>
</dbReference>
<keyword evidence="2" id="KW-0479">Metal-binding</keyword>
<keyword evidence="7" id="KW-0238">DNA-binding</keyword>
<feature type="region of interest" description="Disordered" evidence="11">
    <location>
        <begin position="1132"/>
        <end position="1192"/>
    </location>
</feature>
<dbReference type="Gene3D" id="3.30.710.10">
    <property type="entry name" value="Potassium Channel Kv1.1, Chain A"/>
    <property type="match status" value="1"/>
</dbReference>
<feature type="region of interest" description="Disordered" evidence="11">
    <location>
        <begin position="874"/>
        <end position="896"/>
    </location>
</feature>
<feature type="compositionally biased region" description="Basic and acidic residues" evidence="11">
    <location>
        <begin position="1151"/>
        <end position="1175"/>
    </location>
</feature>
<dbReference type="EMBL" id="CAAE01010152">
    <property type="protein sequence ID" value="CAF92750.1"/>
    <property type="molecule type" value="Genomic_DNA"/>
</dbReference>
<evidence type="ECO:0000256" key="6">
    <source>
        <dbReference type="ARBA" id="ARBA00023015"/>
    </source>
</evidence>
<feature type="non-terminal residue" evidence="13">
    <location>
        <position position="1"/>
    </location>
</feature>
<dbReference type="Pfam" id="PF00651">
    <property type="entry name" value="BTB"/>
    <property type="match status" value="1"/>
</dbReference>
<dbReference type="PANTHER" id="PTHR35537:SF1">
    <property type="entry name" value="DNA DAMAGE-INDUCED APOPTOSIS SUPPRESSOR PROTEIN"/>
    <property type="match status" value="1"/>
</dbReference>
<feature type="domain" description="C2H2-type" evidence="12">
    <location>
        <begin position="1228"/>
        <end position="1255"/>
    </location>
</feature>
<dbReference type="AlphaFoldDB" id="Q4T2Y2"/>
<dbReference type="Pfam" id="PF00096">
    <property type="entry name" value="zf-C2H2"/>
    <property type="match status" value="2"/>
</dbReference>
<feature type="region of interest" description="Disordered" evidence="11">
    <location>
        <begin position="233"/>
        <end position="341"/>
    </location>
</feature>
<reference evidence="14" key="3">
    <citation type="submission" date="2025-05" db="UniProtKB">
        <authorList>
            <consortium name="Ensembl"/>
        </authorList>
    </citation>
    <scope>IDENTIFICATION</scope>
</reference>
<dbReference type="InterPro" id="IPR036236">
    <property type="entry name" value="Znf_C2H2_sf"/>
</dbReference>
<dbReference type="HOGENOM" id="CLU_263388_0_0_1"/>
<dbReference type="PROSITE" id="PS50157">
    <property type="entry name" value="ZINC_FINGER_C2H2_2"/>
    <property type="match status" value="2"/>
</dbReference>